<name>A0ACB6FXA8_9PLEO</name>
<reference evidence="1 2" key="1">
    <citation type="journal article" date="2019" name="bioRxiv">
        <title>Genomics, evolutionary history and diagnostics of the Alternaria alternata species group including apple and Asian pear pathotypes.</title>
        <authorList>
            <person name="Armitage A.D."/>
            <person name="Cockerton H.M."/>
            <person name="Sreenivasaprasad S."/>
            <person name="Woodhall J.W."/>
            <person name="Lane C.R."/>
            <person name="Harrison R.J."/>
            <person name="Clarkson J.P."/>
        </authorList>
    </citation>
    <scope>NUCLEOTIDE SEQUENCE [LARGE SCALE GENOMIC DNA]</scope>
    <source>
        <strain evidence="1 2">FERA 650</strain>
    </source>
</reference>
<evidence type="ECO:0000313" key="2">
    <source>
        <dbReference type="Proteomes" id="UP000293547"/>
    </source>
</evidence>
<comment type="caution">
    <text evidence="1">The sequence shown here is derived from an EMBL/GenBank/DDBJ whole genome shotgun (WGS) entry which is preliminary data.</text>
</comment>
<dbReference type="EMBL" id="PDWZ02000002">
    <property type="protein sequence ID" value="KAB2109039.1"/>
    <property type="molecule type" value="Genomic_DNA"/>
</dbReference>
<gene>
    <name evidence="1" type="ORF">AG0111_0g2532</name>
</gene>
<proteinExistence type="predicted"/>
<protein>
    <submittedName>
        <fullName evidence="1">Uncharacterized protein</fullName>
    </submittedName>
</protein>
<evidence type="ECO:0000313" key="1">
    <source>
        <dbReference type="EMBL" id="KAB2109039.1"/>
    </source>
</evidence>
<dbReference type="Proteomes" id="UP000293547">
    <property type="component" value="Unassembled WGS sequence"/>
</dbReference>
<organism evidence="1 2">
    <name type="scientific">Alternaria gaisen</name>
    <dbReference type="NCBI Taxonomy" id="167740"/>
    <lineage>
        <taxon>Eukaryota</taxon>
        <taxon>Fungi</taxon>
        <taxon>Dikarya</taxon>
        <taxon>Ascomycota</taxon>
        <taxon>Pezizomycotina</taxon>
        <taxon>Dothideomycetes</taxon>
        <taxon>Pleosporomycetidae</taxon>
        <taxon>Pleosporales</taxon>
        <taxon>Pleosporineae</taxon>
        <taxon>Pleosporaceae</taxon>
        <taxon>Alternaria</taxon>
        <taxon>Alternaria sect. Alternaria</taxon>
    </lineage>
</organism>
<keyword evidence="2" id="KW-1185">Reference proteome</keyword>
<accession>A0ACB6FXA8</accession>
<sequence>MPQHQQALARSSEADIQLTISSLNKHQIKTVRAAAQAFNVPRTTLRDRRAGKPARRDCQPNSRKLTQLEEEVIVSYILDLDQRGFAPTYAAVRDMADKLLAARGAGQVGQKWPANFFKLVEETKAKYGICDEDVYNFNEAGFRMGKITTQLVVTGSERRGRPKAIQPGNREWVTAIAAINAAGWLIPPFLIFAGQYHLSAWYEEEIPRDWAIAHFNAYTKSRVIGARRLLILNGHESHQSLEFQELCKENNIYTLCMPPHSSHLLQPLDVGCFSPLKRAYSREVESLIRHHINHITKLEFLPAFKTAFDRSFTLANICSAFRGAGLVPLQPDTVLSKLDVQLRTPTPAALPEALWEARTPSNVRELEAQSTLIRDRVRKHKSSSPASIIEAINQLKKGAEVMMLSAELMRDRITSLERANEAASTRKQRKKKRLQKRGVLTKGAGEDILAQKEADQQIEREQLQGGERSGLSRQALARCTRCRETGHNSRTCQKDTLGTT</sequence>